<sequence>MKLPLRMKFVMKASQWRNLEMPGRRSKGMGALNMRIASFAGNSKRQSFSTSECIIRIRPVSADTLLRGPGCRFLNTSPNLTASHIRNLGYIEKPLDKDIQEMLEPTTMRRTKTILNLERIEEEAITPKGTVVQPPVGDQEVYAPQEQSAVLETTNKEQEMDISELPTQVLRKSVPQKRQAREEQHSPVKKSRIDSSDQNKIIEKDPKEKSSFQDLPVPDATASQTTGPNYHYEKHFQTLIRNLGYLKCLKQLVWPI</sequence>
<protein>
    <submittedName>
        <fullName evidence="2">Uncharacterized protein</fullName>
    </submittedName>
</protein>
<gene>
    <name evidence="2" type="ORF">EVAR_14772_1</name>
</gene>
<evidence type="ECO:0000313" key="3">
    <source>
        <dbReference type="Proteomes" id="UP000299102"/>
    </source>
</evidence>
<accession>A0A4C1TWG8</accession>
<keyword evidence="3" id="KW-1185">Reference proteome</keyword>
<dbReference type="EMBL" id="BGZK01000096">
    <property type="protein sequence ID" value="GBP18379.1"/>
    <property type="molecule type" value="Genomic_DNA"/>
</dbReference>
<dbReference type="Proteomes" id="UP000299102">
    <property type="component" value="Unassembled WGS sequence"/>
</dbReference>
<feature type="compositionally biased region" description="Basic and acidic residues" evidence="1">
    <location>
        <begin position="179"/>
        <end position="211"/>
    </location>
</feature>
<name>A0A4C1TWG8_EUMVA</name>
<dbReference type="AlphaFoldDB" id="A0A4C1TWG8"/>
<proteinExistence type="predicted"/>
<evidence type="ECO:0000256" key="1">
    <source>
        <dbReference type="SAM" id="MobiDB-lite"/>
    </source>
</evidence>
<organism evidence="2 3">
    <name type="scientific">Eumeta variegata</name>
    <name type="common">Bagworm moth</name>
    <name type="synonym">Eumeta japonica</name>
    <dbReference type="NCBI Taxonomy" id="151549"/>
    <lineage>
        <taxon>Eukaryota</taxon>
        <taxon>Metazoa</taxon>
        <taxon>Ecdysozoa</taxon>
        <taxon>Arthropoda</taxon>
        <taxon>Hexapoda</taxon>
        <taxon>Insecta</taxon>
        <taxon>Pterygota</taxon>
        <taxon>Neoptera</taxon>
        <taxon>Endopterygota</taxon>
        <taxon>Lepidoptera</taxon>
        <taxon>Glossata</taxon>
        <taxon>Ditrysia</taxon>
        <taxon>Tineoidea</taxon>
        <taxon>Psychidae</taxon>
        <taxon>Oiketicinae</taxon>
        <taxon>Eumeta</taxon>
    </lineage>
</organism>
<reference evidence="2 3" key="1">
    <citation type="journal article" date="2019" name="Commun. Biol.">
        <title>The bagworm genome reveals a unique fibroin gene that provides high tensile strength.</title>
        <authorList>
            <person name="Kono N."/>
            <person name="Nakamura H."/>
            <person name="Ohtoshi R."/>
            <person name="Tomita M."/>
            <person name="Numata K."/>
            <person name="Arakawa K."/>
        </authorList>
    </citation>
    <scope>NUCLEOTIDE SEQUENCE [LARGE SCALE GENOMIC DNA]</scope>
</reference>
<evidence type="ECO:0000313" key="2">
    <source>
        <dbReference type="EMBL" id="GBP18379.1"/>
    </source>
</evidence>
<feature type="region of interest" description="Disordered" evidence="1">
    <location>
        <begin position="170"/>
        <end position="229"/>
    </location>
</feature>
<comment type="caution">
    <text evidence="2">The sequence shown here is derived from an EMBL/GenBank/DDBJ whole genome shotgun (WGS) entry which is preliminary data.</text>
</comment>